<dbReference type="InterPro" id="IPR009057">
    <property type="entry name" value="Homeodomain-like_sf"/>
</dbReference>
<keyword evidence="7" id="KW-1185">Reference proteome</keyword>
<dbReference type="SUPFAM" id="SSF46689">
    <property type="entry name" value="Homeodomain-like"/>
    <property type="match status" value="1"/>
</dbReference>
<name>A0A239FQ50_9ACTN</name>
<dbReference type="PRINTS" id="PR00455">
    <property type="entry name" value="HTHTETR"/>
</dbReference>
<evidence type="ECO:0000256" key="3">
    <source>
        <dbReference type="ARBA" id="ARBA00023163"/>
    </source>
</evidence>
<dbReference type="InterPro" id="IPR011075">
    <property type="entry name" value="TetR_C"/>
</dbReference>
<feature type="DNA-binding region" description="H-T-H motif" evidence="4">
    <location>
        <begin position="27"/>
        <end position="46"/>
    </location>
</feature>
<dbReference type="PANTHER" id="PTHR47506">
    <property type="entry name" value="TRANSCRIPTIONAL REGULATORY PROTEIN"/>
    <property type="match status" value="1"/>
</dbReference>
<evidence type="ECO:0000313" key="6">
    <source>
        <dbReference type="EMBL" id="SNS58768.1"/>
    </source>
</evidence>
<reference evidence="6 7" key="1">
    <citation type="submission" date="2017-06" db="EMBL/GenBank/DDBJ databases">
        <authorList>
            <person name="Kim H.J."/>
            <person name="Triplett B.A."/>
        </authorList>
    </citation>
    <scope>NUCLEOTIDE SEQUENCE [LARGE SCALE GENOMIC DNA]</scope>
    <source>
        <strain evidence="6 7">CGMCC 4.1858</strain>
    </source>
</reference>
<dbReference type="SUPFAM" id="SSF48498">
    <property type="entry name" value="Tetracyclin repressor-like, C-terminal domain"/>
    <property type="match status" value="1"/>
</dbReference>
<dbReference type="PROSITE" id="PS50977">
    <property type="entry name" value="HTH_TETR_2"/>
    <property type="match status" value="1"/>
</dbReference>
<evidence type="ECO:0000256" key="1">
    <source>
        <dbReference type="ARBA" id="ARBA00023015"/>
    </source>
</evidence>
<dbReference type="Pfam" id="PF00440">
    <property type="entry name" value="TetR_N"/>
    <property type="match status" value="1"/>
</dbReference>
<keyword evidence="2 4" id="KW-0238">DNA-binding</keyword>
<dbReference type="InterPro" id="IPR036271">
    <property type="entry name" value="Tet_transcr_reg_TetR-rel_C_sf"/>
</dbReference>
<protein>
    <submittedName>
        <fullName evidence="6">Transcriptional regulator, TetR family</fullName>
    </submittedName>
</protein>
<organism evidence="6 7">
    <name type="scientific">Actinacidiphila glaucinigra</name>
    <dbReference type="NCBI Taxonomy" id="235986"/>
    <lineage>
        <taxon>Bacteria</taxon>
        <taxon>Bacillati</taxon>
        <taxon>Actinomycetota</taxon>
        <taxon>Actinomycetes</taxon>
        <taxon>Kitasatosporales</taxon>
        <taxon>Streptomycetaceae</taxon>
        <taxon>Actinacidiphila</taxon>
    </lineage>
</organism>
<evidence type="ECO:0000256" key="2">
    <source>
        <dbReference type="ARBA" id="ARBA00023125"/>
    </source>
</evidence>
<accession>A0A239FQ50</accession>
<evidence type="ECO:0000259" key="5">
    <source>
        <dbReference type="PROSITE" id="PS50977"/>
    </source>
</evidence>
<evidence type="ECO:0000313" key="7">
    <source>
        <dbReference type="Proteomes" id="UP000198280"/>
    </source>
</evidence>
<dbReference type="GO" id="GO:0003677">
    <property type="term" value="F:DNA binding"/>
    <property type="evidence" value="ECO:0007669"/>
    <property type="project" value="UniProtKB-UniRule"/>
</dbReference>
<proteinExistence type="predicted"/>
<dbReference type="OrthoDB" id="4541465at2"/>
<evidence type="ECO:0000256" key="4">
    <source>
        <dbReference type="PROSITE-ProRule" id="PRU00335"/>
    </source>
</evidence>
<dbReference type="Gene3D" id="1.10.357.10">
    <property type="entry name" value="Tetracycline Repressor, domain 2"/>
    <property type="match status" value="1"/>
</dbReference>
<gene>
    <name evidence="6" type="ORF">SAMN05216252_10721</name>
</gene>
<keyword evidence="3" id="KW-0804">Transcription</keyword>
<dbReference type="Pfam" id="PF16925">
    <property type="entry name" value="TetR_C_13"/>
    <property type="match status" value="1"/>
</dbReference>
<dbReference type="AlphaFoldDB" id="A0A239FQ50"/>
<dbReference type="Proteomes" id="UP000198280">
    <property type="component" value="Unassembled WGS sequence"/>
</dbReference>
<feature type="domain" description="HTH tetR-type" evidence="5">
    <location>
        <begin position="4"/>
        <end position="64"/>
    </location>
</feature>
<dbReference type="PANTHER" id="PTHR47506:SF6">
    <property type="entry name" value="HTH-TYPE TRANSCRIPTIONAL REPRESSOR NEMR"/>
    <property type="match status" value="1"/>
</dbReference>
<keyword evidence="1" id="KW-0805">Transcription regulation</keyword>
<dbReference type="RefSeq" id="WP_089224489.1">
    <property type="nucleotide sequence ID" value="NZ_FZOF01000007.1"/>
</dbReference>
<dbReference type="InterPro" id="IPR001647">
    <property type="entry name" value="HTH_TetR"/>
</dbReference>
<dbReference type="EMBL" id="FZOF01000007">
    <property type="protein sequence ID" value="SNS58768.1"/>
    <property type="molecule type" value="Genomic_DNA"/>
</dbReference>
<sequence length="196" mass="21041">MARQSMREAIVDAAVAQFHAKGYNAAGVKDITDAAGVPKGSFYNHFDSKESLALVALDRYGAGLRTHELAEPGTPPLARLRAHFEFLREETADADFTRGCMFGNFGAEIGDHSETIRAGVRTSLGLWASLIAGALAEAQRAGDLRADLDTERTARFVLNAWEGTLIAARSGRSGEAFEDFFDTVFGTMLTPPPGTS</sequence>